<evidence type="ECO:0000256" key="1">
    <source>
        <dbReference type="ARBA" id="ARBA00004123"/>
    </source>
</evidence>
<gene>
    <name evidence="9" type="ORF">CTI12_AA013820</name>
</gene>
<dbReference type="InterPro" id="IPR044676">
    <property type="entry name" value="EOBI/EOBII-like_plant"/>
</dbReference>
<evidence type="ECO:0000256" key="3">
    <source>
        <dbReference type="ARBA" id="ARBA00023015"/>
    </source>
</evidence>
<dbReference type="EMBL" id="PKPP01000041">
    <property type="protein sequence ID" value="PWA98977.1"/>
    <property type="molecule type" value="Genomic_DNA"/>
</dbReference>
<evidence type="ECO:0000259" key="7">
    <source>
        <dbReference type="PROSITE" id="PS50090"/>
    </source>
</evidence>
<keyword evidence="4 9" id="KW-0238">DNA-binding</keyword>
<dbReference type="AlphaFoldDB" id="A0A2U1QLZ0"/>
<protein>
    <submittedName>
        <fullName evidence="9">Homeodomain-like protein</fullName>
    </submittedName>
</protein>
<evidence type="ECO:0000256" key="6">
    <source>
        <dbReference type="ARBA" id="ARBA00023242"/>
    </source>
</evidence>
<feature type="domain" description="HTH myb-type" evidence="8">
    <location>
        <begin position="64"/>
        <end position="118"/>
    </location>
</feature>
<feature type="domain" description="Myb-like" evidence="7">
    <location>
        <begin position="64"/>
        <end position="114"/>
    </location>
</feature>
<comment type="subcellular location">
    <subcellularLocation>
        <location evidence="1">Nucleus</location>
    </subcellularLocation>
</comment>
<dbReference type="OrthoDB" id="2143914at2759"/>
<dbReference type="Proteomes" id="UP000245207">
    <property type="component" value="Unassembled WGS sequence"/>
</dbReference>
<dbReference type="PROSITE" id="PS51294">
    <property type="entry name" value="HTH_MYB"/>
    <property type="match status" value="2"/>
</dbReference>
<dbReference type="SUPFAM" id="SSF46689">
    <property type="entry name" value="Homeodomain-like"/>
    <property type="match status" value="1"/>
</dbReference>
<dbReference type="InterPro" id="IPR009057">
    <property type="entry name" value="Homeodomain-like_sf"/>
</dbReference>
<feature type="domain" description="HTH myb-type" evidence="8">
    <location>
        <begin position="15"/>
        <end position="63"/>
    </location>
</feature>
<dbReference type="SMART" id="SM00717">
    <property type="entry name" value="SANT"/>
    <property type="match status" value="2"/>
</dbReference>
<keyword evidence="5" id="KW-0804">Transcription</keyword>
<evidence type="ECO:0000256" key="2">
    <source>
        <dbReference type="ARBA" id="ARBA00022737"/>
    </source>
</evidence>
<dbReference type="GO" id="GO:0043565">
    <property type="term" value="F:sequence-specific DNA binding"/>
    <property type="evidence" value="ECO:0007669"/>
    <property type="project" value="InterPro"/>
</dbReference>
<keyword evidence="2" id="KW-0677">Repeat</keyword>
<dbReference type="InterPro" id="IPR001005">
    <property type="entry name" value="SANT/Myb"/>
</dbReference>
<keyword evidence="6" id="KW-0539">Nucleus</keyword>
<name>A0A2U1QLZ0_ARTAN</name>
<evidence type="ECO:0000313" key="10">
    <source>
        <dbReference type="Proteomes" id="UP000245207"/>
    </source>
</evidence>
<proteinExistence type="predicted"/>
<sequence>MYYQGVMSGVEEKWRKGPWTAEEDRLLVQHVNVHGEGRWNSVATLAGLKRNGKSCRLRWVNYLRPDLKRGRITPQEEALILDLHTRWGNRWSTIARSLPGRTDNEIKNYWRTHFKKKSKGASDESTKLRTRLLKRQKFQQEQRQRLMMQQNEADMKKLMSLLLEENQNKVGHMPLAMIERHQDKIYEEPQSLINPMILLNGCYDSPNMPVTPMNEDAGLWDGLWNLDEVHGPNFCAARAS</sequence>
<evidence type="ECO:0000256" key="5">
    <source>
        <dbReference type="ARBA" id="ARBA00023163"/>
    </source>
</evidence>
<dbReference type="GO" id="GO:0003700">
    <property type="term" value="F:DNA-binding transcription factor activity"/>
    <property type="evidence" value="ECO:0007669"/>
    <property type="project" value="InterPro"/>
</dbReference>
<dbReference type="CDD" id="cd00167">
    <property type="entry name" value="SANT"/>
    <property type="match status" value="2"/>
</dbReference>
<evidence type="ECO:0000313" key="9">
    <source>
        <dbReference type="EMBL" id="PWA98977.1"/>
    </source>
</evidence>
<dbReference type="FunFam" id="1.10.10.60:FF:000517">
    <property type="entry name" value="MYB-related transcription factor"/>
    <property type="match status" value="1"/>
</dbReference>
<comment type="caution">
    <text evidence="9">The sequence shown here is derived from an EMBL/GenBank/DDBJ whole genome shotgun (WGS) entry which is preliminary data.</text>
</comment>
<keyword evidence="3" id="KW-0805">Transcription regulation</keyword>
<feature type="domain" description="Myb-like" evidence="7">
    <location>
        <begin position="11"/>
        <end position="63"/>
    </location>
</feature>
<organism evidence="9 10">
    <name type="scientific">Artemisia annua</name>
    <name type="common">Sweet wormwood</name>
    <dbReference type="NCBI Taxonomy" id="35608"/>
    <lineage>
        <taxon>Eukaryota</taxon>
        <taxon>Viridiplantae</taxon>
        <taxon>Streptophyta</taxon>
        <taxon>Embryophyta</taxon>
        <taxon>Tracheophyta</taxon>
        <taxon>Spermatophyta</taxon>
        <taxon>Magnoliopsida</taxon>
        <taxon>eudicotyledons</taxon>
        <taxon>Gunneridae</taxon>
        <taxon>Pentapetalae</taxon>
        <taxon>asterids</taxon>
        <taxon>campanulids</taxon>
        <taxon>Asterales</taxon>
        <taxon>Asteraceae</taxon>
        <taxon>Asteroideae</taxon>
        <taxon>Anthemideae</taxon>
        <taxon>Artemisiinae</taxon>
        <taxon>Artemisia</taxon>
    </lineage>
</organism>
<dbReference type="Pfam" id="PF00249">
    <property type="entry name" value="Myb_DNA-binding"/>
    <property type="match status" value="2"/>
</dbReference>
<dbReference type="FunFam" id="1.10.10.60:FF:000011">
    <property type="entry name" value="Myb transcription factor"/>
    <property type="match status" value="1"/>
</dbReference>
<dbReference type="PANTHER" id="PTHR45675">
    <property type="entry name" value="MYB TRANSCRIPTION FACTOR-RELATED-RELATED"/>
    <property type="match status" value="1"/>
</dbReference>
<accession>A0A2U1QLZ0</accession>
<dbReference type="PROSITE" id="PS50090">
    <property type="entry name" value="MYB_LIKE"/>
    <property type="match status" value="2"/>
</dbReference>
<keyword evidence="9" id="KW-0371">Homeobox</keyword>
<evidence type="ECO:0000259" key="8">
    <source>
        <dbReference type="PROSITE" id="PS51294"/>
    </source>
</evidence>
<evidence type="ECO:0000256" key="4">
    <source>
        <dbReference type="ARBA" id="ARBA00023125"/>
    </source>
</evidence>
<dbReference type="GO" id="GO:0005634">
    <property type="term" value="C:nucleus"/>
    <property type="evidence" value="ECO:0007669"/>
    <property type="project" value="UniProtKB-SubCell"/>
</dbReference>
<dbReference type="PANTHER" id="PTHR45675:SF98">
    <property type="entry name" value="HOMEODOMAIN-LIKE PROTEIN-RELATED"/>
    <property type="match status" value="1"/>
</dbReference>
<reference evidence="9 10" key="1">
    <citation type="journal article" date="2018" name="Mol. Plant">
        <title>The genome of Artemisia annua provides insight into the evolution of Asteraceae family and artemisinin biosynthesis.</title>
        <authorList>
            <person name="Shen Q."/>
            <person name="Zhang L."/>
            <person name="Liao Z."/>
            <person name="Wang S."/>
            <person name="Yan T."/>
            <person name="Shi P."/>
            <person name="Liu M."/>
            <person name="Fu X."/>
            <person name="Pan Q."/>
            <person name="Wang Y."/>
            <person name="Lv Z."/>
            <person name="Lu X."/>
            <person name="Zhang F."/>
            <person name="Jiang W."/>
            <person name="Ma Y."/>
            <person name="Chen M."/>
            <person name="Hao X."/>
            <person name="Li L."/>
            <person name="Tang Y."/>
            <person name="Lv G."/>
            <person name="Zhou Y."/>
            <person name="Sun X."/>
            <person name="Brodelius P.E."/>
            <person name="Rose J.K.C."/>
            <person name="Tang K."/>
        </authorList>
    </citation>
    <scope>NUCLEOTIDE SEQUENCE [LARGE SCALE GENOMIC DNA]</scope>
    <source>
        <strain evidence="10">cv. Huhao1</strain>
        <tissue evidence="9">Leaf</tissue>
    </source>
</reference>
<dbReference type="STRING" id="35608.A0A2U1QLZ0"/>
<dbReference type="Gene3D" id="1.10.10.60">
    <property type="entry name" value="Homeodomain-like"/>
    <property type="match status" value="2"/>
</dbReference>
<keyword evidence="10" id="KW-1185">Reference proteome</keyword>
<dbReference type="InterPro" id="IPR017930">
    <property type="entry name" value="Myb_dom"/>
</dbReference>